<keyword evidence="3" id="KW-1185">Reference proteome</keyword>
<reference evidence="2" key="1">
    <citation type="submission" date="2020-11" db="EMBL/GenBank/DDBJ databases">
        <title>Kefir isolates.</title>
        <authorList>
            <person name="Marcisauskas S."/>
            <person name="Kim Y."/>
            <person name="Blasche S."/>
        </authorList>
    </citation>
    <scope>NUCLEOTIDE SEQUENCE</scope>
    <source>
        <strain evidence="2">Olga-1</strain>
    </source>
</reference>
<feature type="region of interest" description="Disordered" evidence="1">
    <location>
        <begin position="74"/>
        <end position="99"/>
    </location>
</feature>
<dbReference type="EMBL" id="PUHW01000102">
    <property type="protein sequence ID" value="KAG0689083.1"/>
    <property type="molecule type" value="Genomic_DNA"/>
</dbReference>
<accession>A0A9P6WN76</accession>
<dbReference type="AlphaFoldDB" id="A0A9P6WN76"/>
<evidence type="ECO:0000313" key="2">
    <source>
        <dbReference type="EMBL" id="KAG0689083.1"/>
    </source>
</evidence>
<evidence type="ECO:0000256" key="1">
    <source>
        <dbReference type="SAM" id="MobiDB-lite"/>
    </source>
</evidence>
<organism evidence="2 3">
    <name type="scientific">Pichia californica</name>
    <dbReference type="NCBI Taxonomy" id="460514"/>
    <lineage>
        <taxon>Eukaryota</taxon>
        <taxon>Fungi</taxon>
        <taxon>Dikarya</taxon>
        <taxon>Ascomycota</taxon>
        <taxon>Saccharomycotina</taxon>
        <taxon>Pichiomycetes</taxon>
        <taxon>Pichiales</taxon>
        <taxon>Pichiaceae</taxon>
        <taxon>Pichia</taxon>
    </lineage>
</organism>
<sequence length="399" mass="45728">MSNIASETGSVRSIAKMFENISTPMFFINVFSKQETVYNVKEKKEESTDVDNDVANNLVKEIEMDSIEEDIKKNNMDNEIVATDDGNGNANENDKTDSSKETKVYKHLKTYPIINSWIKIFHWVPLPRIIRPRLMDLAYSNQFSNFTTSIDTYLDNQLNTLDTYIPSAQTLRMRDIRNIILDNPIIYVTSVTTNSIKSVSNLTQKGLIDPSRSTIHSVRELRGEYISFMGNQPLIRSRVTPVFKDLNNMLVKNINIYLPAITSYDNNEDKEHIEANIEISIDYVSLEDNTCEALHTLQLINLAVLRTRPILQKRLRELSQVPSNTRKYVTAVYKESEEHRGEGRIVVIIATLETIRKVATDGYNTISSSRFFQFLESKPTVQEKLSIAEEIDNIETTHV</sequence>
<gene>
    <name evidence="2" type="ORF">C6P40_000149</name>
</gene>
<dbReference type="Pfam" id="PF17316">
    <property type="entry name" value="Perilipin_2"/>
    <property type="match status" value="1"/>
</dbReference>
<comment type="caution">
    <text evidence="2">The sequence shown here is derived from an EMBL/GenBank/DDBJ whole genome shotgun (WGS) entry which is preliminary data.</text>
</comment>
<protein>
    <submittedName>
        <fullName evidence="2">Uncharacterized protein</fullName>
    </submittedName>
</protein>
<evidence type="ECO:0000313" key="3">
    <source>
        <dbReference type="Proteomes" id="UP000697127"/>
    </source>
</evidence>
<dbReference type="OrthoDB" id="376826at2759"/>
<name>A0A9P6WN76_9ASCO</name>
<dbReference type="Proteomes" id="UP000697127">
    <property type="component" value="Unassembled WGS sequence"/>
</dbReference>
<proteinExistence type="predicted"/>